<keyword evidence="1" id="KW-0677">Repeat</keyword>
<reference evidence="5" key="1">
    <citation type="journal article" date="2019" name="Microbiology">
        <title>Complete Genome Sequence of an Uncultured Bacterium of the Candidate Phylum Bipolaricaulota.</title>
        <authorList>
            <person name="Kadnikov V.V."/>
            <person name="Mardanov A.V."/>
            <person name="Beletsky A.V."/>
            <person name="Frank Y.A."/>
            <person name="Karnachuk O.V."/>
            <person name="Ravin N.V."/>
        </authorList>
    </citation>
    <scope>NUCLEOTIDE SEQUENCE [LARGE SCALE GENOMIC DNA]</scope>
</reference>
<dbReference type="OrthoDB" id="467434at2"/>
<dbReference type="InterPro" id="IPR001119">
    <property type="entry name" value="SLH_dom"/>
</dbReference>
<organism evidence="4 5">
    <name type="scientific">Candidatus Syntrophocurvum alkaliphilum</name>
    <dbReference type="NCBI Taxonomy" id="2293317"/>
    <lineage>
        <taxon>Bacteria</taxon>
        <taxon>Bacillati</taxon>
        <taxon>Bacillota</taxon>
        <taxon>Clostridia</taxon>
        <taxon>Eubacteriales</taxon>
        <taxon>Syntrophomonadaceae</taxon>
        <taxon>Candidatus Syntrophocurvum</taxon>
    </lineage>
</organism>
<dbReference type="KEGG" id="salq:SYNTR_0078"/>
<dbReference type="Pfam" id="PF00395">
    <property type="entry name" value="SLH"/>
    <property type="match status" value="2"/>
</dbReference>
<proteinExistence type="predicted"/>
<feature type="signal peptide" evidence="2">
    <location>
        <begin position="1"/>
        <end position="21"/>
    </location>
</feature>
<dbReference type="Proteomes" id="UP000426444">
    <property type="component" value="Chromosome"/>
</dbReference>
<dbReference type="EMBL" id="CP046457">
    <property type="protein sequence ID" value="QGT98671.1"/>
    <property type="molecule type" value="Genomic_DNA"/>
</dbReference>
<evidence type="ECO:0000256" key="2">
    <source>
        <dbReference type="SAM" id="SignalP"/>
    </source>
</evidence>
<dbReference type="AlphaFoldDB" id="A0A6I6DDL0"/>
<feature type="chain" id="PRO_5039476928" description="SLH domain-containing protein" evidence="2">
    <location>
        <begin position="22"/>
        <end position="455"/>
    </location>
</feature>
<dbReference type="InterPro" id="IPR025748">
    <property type="entry name" value="PrcB_C_dom"/>
</dbReference>
<evidence type="ECO:0000313" key="5">
    <source>
        <dbReference type="Proteomes" id="UP000426444"/>
    </source>
</evidence>
<evidence type="ECO:0000256" key="1">
    <source>
        <dbReference type="ARBA" id="ARBA00022737"/>
    </source>
</evidence>
<gene>
    <name evidence="4" type="ORF">SYNTR_0078</name>
</gene>
<name>A0A6I6DDL0_9FIRM</name>
<dbReference type="RefSeq" id="WP_156202643.1">
    <property type="nucleotide sequence ID" value="NZ_CP046457.1"/>
</dbReference>
<sequence length="455" mass="51315">MRKIFTLSLMALFLFTIPASAIIAATDIKIMPISYDESEKPNIVDIQDHWAKEEIVASFEKEFMKGISVDEDGLVTFAPDQKVTKAQLAVLITRVFDLDTITSSDEININMDSWYSEAIELCLDNEIFDSSKNFKPDAYATRIEVAQAISNAFKAADINVPTTQVWFNYSDIDNLDEADVLIVQFMANSGIMKGYNQEFRPHDTISRAEIAAIVNRTDKIVQTNTELKIPSKVSLEIPEKSEELLKWIEENKNVEGIYSTQYNNQDVYLIAMGEKPTGGYEVVIDNIVVKNDNHHIIEASYKSPRPNTPVTTAITYPYQLIAVPAGTPVVIDISQINNKNDYDKPQPDQKELIGKEKMPKQVIEWAEQKKDDKGIHKKQFKSYDVYMIARGEKPTGGYEVIISNSEFNEDGKFLVDVEYKSPAPDEAVIMILTYPYELFAVPSGTDVKVTKISEA</sequence>
<dbReference type="Pfam" id="PF14343">
    <property type="entry name" value="PrcB_C"/>
    <property type="match status" value="2"/>
</dbReference>
<dbReference type="PROSITE" id="PS51272">
    <property type="entry name" value="SLH"/>
    <property type="match status" value="2"/>
</dbReference>
<evidence type="ECO:0000313" key="4">
    <source>
        <dbReference type="EMBL" id="QGT98671.1"/>
    </source>
</evidence>
<feature type="domain" description="SLH" evidence="3">
    <location>
        <begin position="38"/>
        <end position="106"/>
    </location>
</feature>
<protein>
    <recommendedName>
        <fullName evidence="3">SLH domain-containing protein</fullName>
    </recommendedName>
</protein>
<keyword evidence="2" id="KW-0732">Signal</keyword>
<evidence type="ECO:0000259" key="3">
    <source>
        <dbReference type="PROSITE" id="PS51272"/>
    </source>
</evidence>
<feature type="domain" description="SLH" evidence="3">
    <location>
        <begin position="166"/>
        <end position="228"/>
    </location>
</feature>
<accession>A0A6I6DDL0</accession>
<keyword evidence="5" id="KW-1185">Reference proteome</keyword>